<dbReference type="AlphaFoldDB" id="A0A917NNM8"/>
<name>A0A917NNM8_9PROT</name>
<dbReference type="Gene3D" id="1.25.40.10">
    <property type="entry name" value="Tetratricopeptide repeat domain"/>
    <property type="match status" value="1"/>
</dbReference>
<evidence type="ECO:0000313" key="2">
    <source>
        <dbReference type="Proteomes" id="UP000661507"/>
    </source>
</evidence>
<sequence length="294" mass="33453">MPAIGFMPKHGNWYPKEDIELIRPSIEPLLSKYKTRLAYGFSMGGYGAIKHSRALGATHVLAMSPQWSIDPEVAPWERRYLHFIDKCSENMEIVDDDCGGEIYVIFDNMNKDRFHAEKISSAAAVNSIQAPLTGHDTWKLFLSSATMRALFDAVFNGDKLRMFQIVRERRRLLPDIQTRVLWARALKHFRVKRYAEAERVARQADAAPNRVPGAAWLLGAILLETKRPSEAEVVLRAEMRRFPSIRWLGGYLVRAIEMQGHYSEAMAVLEPQLASQPHRVDLQKAAQRIAAKLA</sequence>
<evidence type="ECO:0000313" key="1">
    <source>
        <dbReference type="EMBL" id="GGJ14408.1"/>
    </source>
</evidence>
<keyword evidence="2" id="KW-1185">Reference proteome</keyword>
<dbReference type="Proteomes" id="UP000661507">
    <property type="component" value="Unassembled WGS sequence"/>
</dbReference>
<dbReference type="InterPro" id="IPR011990">
    <property type="entry name" value="TPR-like_helical_dom_sf"/>
</dbReference>
<comment type="caution">
    <text evidence="1">The sequence shown here is derived from an EMBL/GenBank/DDBJ whole genome shotgun (WGS) entry which is preliminary data.</text>
</comment>
<protein>
    <recommendedName>
        <fullName evidence="3">Tetratricopeptide repeat protein</fullName>
    </recommendedName>
</protein>
<gene>
    <name evidence="1" type="ORF">GCM10011320_22020</name>
</gene>
<accession>A0A917NNM8</accession>
<reference evidence="1" key="1">
    <citation type="journal article" date="2014" name="Int. J. Syst. Evol. Microbiol.">
        <title>Complete genome sequence of Corynebacterium casei LMG S-19264T (=DSM 44701T), isolated from a smear-ripened cheese.</title>
        <authorList>
            <consortium name="US DOE Joint Genome Institute (JGI-PGF)"/>
            <person name="Walter F."/>
            <person name="Albersmeier A."/>
            <person name="Kalinowski J."/>
            <person name="Ruckert C."/>
        </authorList>
    </citation>
    <scope>NUCLEOTIDE SEQUENCE</scope>
    <source>
        <strain evidence="1">CGMCC 1.3617</strain>
    </source>
</reference>
<organism evidence="1 2">
    <name type="scientific">Neoroseomonas lacus</name>
    <dbReference type="NCBI Taxonomy" id="287609"/>
    <lineage>
        <taxon>Bacteria</taxon>
        <taxon>Pseudomonadati</taxon>
        <taxon>Pseudomonadota</taxon>
        <taxon>Alphaproteobacteria</taxon>
        <taxon>Acetobacterales</taxon>
        <taxon>Acetobacteraceae</taxon>
        <taxon>Neoroseomonas</taxon>
    </lineage>
</organism>
<dbReference type="EMBL" id="BMKW01000005">
    <property type="protein sequence ID" value="GGJ14408.1"/>
    <property type="molecule type" value="Genomic_DNA"/>
</dbReference>
<reference evidence="1" key="2">
    <citation type="submission" date="2020-09" db="EMBL/GenBank/DDBJ databases">
        <authorList>
            <person name="Sun Q."/>
            <person name="Zhou Y."/>
        </authorList>
    </citation>
    <scope>NUCLEOTIDE SEQUENCE</scope>
    <source>
        <strain evidence="1">CGMCC 1.3617</strain>
    </source>
</reference>
<dbReference type="SUPFAM" id="SSF48452">
    <property type="entry name" value="TPR-like"/>
    <property type="match status" value="1"/>
</dbReference>
<proteinExistence type="predicted"/>
<evidence type="ECO:0008006" key="3">
    <source>
        <dbReference type="Google" id="ProtNLM"/>
    </source>
</evidence>